<sequence>MPAISQLTESLAARDVPAFMDFSQLNARAYEANVAMAERAQSEGIPVIFLAGPGNKPTARSLAEEDSWINAILESRDVATKPSTETPVIKDGSKTTEPKTKDNTTTIPKTQSQSSKLAAAKGDEVSSTENASGGVGTHATRPKTAEHASKGEKSSAYAPAKAHRGRRPEFYTFNPETGELRPYHGTPGRASLRHKPASATSDKSVPVGKGTGTAAHTFDNSEAAGTTKGSKFATEEKTGPRTKAAGTEDAEKASTVKPSSLTPATAAHGTAATSLSTGEKPVTKDETVSKQPGHNTGTGKTTAAGTHPVQARSEFEEAEELVARHEKHKHGDKKHKHGHKKHGHKKHGHKKHGHKKHEGEMVQARDEESANAIFAARSLAEENEAEDNTALFIRSLLEDYGLGDALAARGTDEEDEDLFLSRRSWEEDQDEGANVFVRSLADAEDEDALFEARALDDEEQLGDAALFVRSLDDENVLELLSRDFDDLV</sequence>
<evidence type="ECO:0000256" key="1">
    <source>
        <dbReference type="SAM" id="MobiDB-lite"/>
    </source>
</evidence>
<protein>
    <submittedName>
        <fullName evidence="2">Uncharacterized protein</fullName>
    </submittedName>
</protein>
<feature type="region of interest" description="Disordered" evidence="1">
    <location>
        <begin position="79"/>
        <end position="367"/>
    </location>
</feature>
<feature type="compositionally biased region" description="Basic residues" evidence="1">
    <location>
        <begin position="325"/>
        <end position="356"/>
    </location>
</feature>
<feature type="compositionally biased region" description="Basic and acidic residues" evidence="1">
    <location>
        <begin position="91"/>
        <end position="102"/>
    </location>
</feature>
<feature type="compositionally biased region" description="Basic and acidic residues" evidence="1">
    <location>
        <begin position="143"/>
        <end position="153"/>
    </location>
</feature>
<feature type="compositionally biased region" description="Basic and acidic residues" evidence="1">
    <location>
        <begin position="357"/>
        <end position="367"/>
    </location>
</feature>
<feature type="compositionally biased region" description="Polar residues" evidence="1">
    <location>
        <begin position="218"/>
        <end position="229"/>
    </location>
</feature>
<dbReference type="AlphaFoldDB" id="A0AAN6G4F1"/>
<evidence type="ECO:0000313" key="2">
    <source>
        <dbReference type="EMBL" id="KAK0520608.1"/>
    </source>
</evidence>
<dbReference type="EMBL" id="JAPDMQ010000773">
    <property type="protein sequence ID" value="KAK0520608.1"/>
    <property type="molecule type" value="Genomic_DNA"/>
</dbReference>
<organism evidence="2 3">
    <name type="scientific">Tilletia horrida</name>
    <dbReference type="NCBI Taxonomy" id="155126"/>
    <lineage>
        <taxon>Eukaryota</taxon>
        <taxon>Fungi</taxon>
        <taxon>Dikarya</taxon>
        <taxon>Basidiomycota</taxon>
        <taxon>Ustilaginomycotina</taxon>
        <taxon>Exobasidiomycetes</taxon>
        <taxon>Tilletiales</taxon>
        <taxon>Tilletiaceae</taxon>
        <taxon>Tilletia</taxon>
    </lineage>
</organism>
<dbReference type="Proteomes" id="UP001176521">
    <property type="component" value="Unassembled WGS sequence"/>
</dbReference>
<feature type="compositionally biased region" description="Low complexity" evidence="1">
    <location>
        <begin position="297"/>
        <end position="306"/>
    </location>
</feature>
<keyword evidence="3" id="KW-1185">Reference proteome</keyword>
<gene>
    <name evidence="2" type="ORF">OC842_007044</name>
</gene>
<feature type="compositionally biased region" description="Polar residues" evidence="1">
    <location>
        <begin position="107"/>
        <end position="116"/>
    </location>
</feature>
<name>A0AAN6G4F1_9BASI</name>
<reference evidence="2" key="1">
    <citation type="journal article" date="2023" name="PhytoFront">
        <title>Draft Genome Resources of Seven Strains of Tilletia horrida, Causal Agent of Kernel Smut of Rice.</title>
        <authorList>
            <person name="Khanal S."/>
            <person name="Antony Babu S."/>
            <person name="Zhou X.G."/>
        </authorList>
    </citation>
    <scope>NUCLEOTIDE SEQUENCE</scope>
    <source>
        <strain evidence="2">TX3</strain>
    </source>
</reference>
<accession>A0AAN6G4F1</accession>
<comment type="caution">
    <text evidence="2">The sequence shown here is derived from an EMBL/GenBank/DDBJ whole genome shotgun (WGS) entry which is preliminary data.</text>
</comment>
<proteinExistence type="predicted"/>
<feature type="compositionally biased region" description="Low complexity" evidence="1">
    <location>
        <begin position="261"/>
        <end position="278"/>
    </location>
</feature>
<evidence type="ECO:0000313" key="3">
    <source>
        <dbReference type="Proteomes" id="UP001176521"/>
    </source>
</evidence>